<sequence>MRIDLSYTLEEFIIIEIHVKNNMWFGNVLLIFGIIGVAFSDDCRFGSGNLKGCPYGGKCIPFGKKWYVENGEVLRCVGNKKHYFLESVTGGFCKDRSGFKGCLYQGICQEFDSTWKDFRGAELKCKKDEKRGFKIETIKAGPCRNLKNEYIGCLYEDKCYLFDRQWVTKDCQTIECKGNKWSFRNRVLKKGDA</sequence>
<evidence type="ECO:0000256" key="1">
    <source>
        <dbReference type="SAM" id="Phobius"/>
    </source>
</evidence>
<dbReference type="AlphaFoldDB" id="A0A8W8JZF9"/>
<keyword evidence="1" id="KW-1133">Transmembrane helix</keyword>
<dbReference type="Proteomes" id="UP000005408">
    <property type="component" value="Unassembled WGS sequence"/>
</dbReference>
<keyword evidence="1" id="KW-0472">Membrane</keyword>
<reference evidence="2" key="1">
    <citation type="submission" date="2022-08" db="UniProtKB">
        <authorList>
            <consortium name="EnsemblMetazoa"/>
        </authorList>
    </citation>
    <scope>IDENTIFICATION</scope>
    <source>
        <strain evidence="2">05x7-T-G4-1.051#20</strain>
    </source>
</reference>
<keyword evidence="3" id="KW-1185">Reference proteome</keyword>
<evidence type="ECO:0000313" key="3">
    <source>
        <dbReference type="Proteomes" id="UP000005408"/>
    </source>
</evidence>
<dbReference type="EnsemblMetazoa" id="G21229.1">
    <property type="protein sequence ID" value="G21229.1:cds"/>
    <property type="gene ID" value="G21229"/>
</dbReference>
<accession>A0A8W8JZF9</accession>
<protein>
    <submittedName>
        <fullName evidence="2">Uncharacterized protein</fullName>
    </submittedName>
</protein>
<proteinExistence type="predicted"/>
<name>A0A8W8JZF9_MAGGI</name>
<keyword evidence="1" id="KW-0812">Transmembrane</keyword>
<evidence type="ECO:0000313" key="2">
    <source>
        <dbReference type="EnsemblMetazoa" id="G21229.1:cds"/>
    </source>
</evidence>
<organism evidence="2 3">
    <name type="scientific">Magallana gigas</name>
    <name type="common">Pacific oyster</name>
    <name type="synonym">Crassostrea gigas</name>
    <dbReference type="NCBI Taxonomy" id="29159"/>
    <lineage>
        <taxon>Eukaryota</taxon>
        <taxon>Metazoa</taxon>
        <taxon>Spiralia</taxon>
        <taxon>Lophotrochozoa</taxon>
        <taxon>Mollusca</taxon>
        <taxon>Bivalvia</taxon>
        <taxon>Autobranchia</taxon>
        <taxon>Pteriomorphia</taxon>
        <taxon>Ostreida</taxon>
        <taxon>Ostreoidea</taxon>
        <taxon>Ostreidae</taxon>
        <taxon>Magallana</taxon>
    </lineage>
</organism>
<feature type="transmembrane region" description="Helical" evidence="1">
    <location>
        <begin position="21"/>
        <end position="39"/>
    </location>
</feature>